<dbReference type="PANTHER" id="PTHR36174:SF1">
    <property type="entry name" value="LIPID II:GLYCINE GLYCYLTRANSFERASE"/>
    <property type="match status" value="1"/>
</dbReference>
<dbReference type="EMBL" id="JAUZMZ010000160">
    <property type="protein sequence ID" value="MEE2034578.1"/>
    <property type="molecule type" value="Genomic_DNA"/>
</dbReference>
<proteinExistence type="inferred from homology"/>
<reference evidence="8 9" key="1">
    <citation type="submission" date="2023-08" db="EMBL/GenBank/DDBJ databases">
        <authorList>
            <person name="Girao M."/>
            <person name="Carvalho M.F."/>
        </authorList>
    </citation>
    <scope>NUCLEOTIDE SEQUENCE [LARGE SCALE GENOMIC DNA]</scope>
    <source>
        <strain evidence="8 9">CC-R104</strain>
    </source>
</reference>
<dbReference type="RefSeq" id="WP_330153946.1">
    <property type="nucleotide sequence ID" value="NZ_JAUZMZ010000160.1"/>
</dbReference>
<keyword evidence="3" id="KW-0133">Cell shape</keyword>
<name>A0ABU7JX32_9NOCA</name>
<dbReference type="SUPFAM" id="SSF55729">
    <property type="entry name" value="Acyl-CoA N-acyltransferases (Nat)"/>
    <property type="match status" value="2"/>
</dbReference>
<feature type="domain" description="BioF2-like acetyltransferase" evidence="7">
    <location>
        <begin position="150"/>
        <end position="284"/>
    </location>
</feature>
<dbReference type="InterPro" id="IPR003447">
    <property type="entry name" value="FEMABX"/>
</dbReference>
<keyword evidence="9" id="KW-1185">Reference proteome</keyword>
<keyword evidence="4" id="KW-0573">Peptidoglycan synthesis</keyword>
<dbReference type="InterPro" id="IPR038740">
    <property type="entry name" value="BioF2-like_GNAT_dom"/>
</dbReference>
<evidence type="ECO:0000313" key="9">
    <source>
        <dbReference type="Proteomes" id="UP001331936"/>
    </source>
</evidence>
<dbReference type="Gene3D" id="3.40.630.30">
    <property type="match status" value="2"/>
</dbReference>
<evidence type="ECO:0000256" key="2">
    <source>
        <dbReference type="ARBA" id="ARBA00022679"/>
    </source>
</evidence>
<evidence type="ECO:0000313" key="8">
    <source>
        <dbReference type="EMBL" id="MEE2034578.1"/>
    </source>
</evidence>
<evidence type="ECO:0000256" key="3">
    <source>
        <dbReference type="ARBA" id="ARBA00022960"/>
    </source>
</evidence>
<protein>
    <submittedName>
        <fullName evidence="8">Peptidoglycan bridge formation glycyltransferase FemA/FemB family protein</fullName>
    </submittedName>
</protein>
<dbReference type="InterPro" id="IPR050644">
    <property type="entry name" value="PG_Glycine_Bridge_Synth"/>
</dbReference>
<organism evidence="8 9">
    <name type="scientific">Rhodococcus chondri</name>
    <dbReference type="NCBI Taxonomy" id="3065941"/>
    <lineage>
        <taxon>Bacteria</taxon>
        <taxon>Bacillati</taxon>
        <taxon>Actinomycetota</taxon>
        <taxon>Actinomycetes</taxon>
        <taxon>Mycobacteriales</taxon>
        <taxon>Nocardiaceae</taxon>
        <taxon>Rhodococcus</taxon>
    </lineage>
</organism>
<evidence type="ECO:0000256" key="6">
    <source>
        <dbReference type="ARBA" id="ARBA00023316"/>
    </source>
</evidence>
<evidence type="ECO:0000256" key="1">
    <source>
        <dbReference type="ARBA" id="ARBA00009943"/>
    </source>
</evidence>
<evidence type="ECO:0000259" key="7">
    <source>
        <dbReference type="Pfam" id="PF13480"/>
    </source>
</evidence>
<dbReference type="Proteomes" id="UP001331936">
    <property type="component" value="Unassembled WGS sequence"/>
</dbReference>
<sequence length="352" mass="38932">MRFANADKIARWDDFIEANPAAGAVWQGRKYAEHERALGFIPIYLFVGDLACMVLERRIPLLGRTWHLPGAPRVVDIESAFAVASALAPFAAAQGVATVRIEPRVPDDASARYLLHAAGYRQVQVWAPRHTVIVDLGGTEEQVLARFGQRARRWIGRAARDGVAVERVEATEENCRNFYELFAATADRRFPIRSFEHVHSLYSRLQKAGNGQLFIARLGDEVVAGAFVMRVGGEAMYLNGASIRKEAGLSGENGLGAHGVGHAVQWEAMRWAREVGAVRYDFGGTPLSAQADDPAHPLCGVGQFKLSFCKSIVDYIGTYDVPARPIRSRLLYEYERMILAAAESPTFRRFVS</sequence>
<dbReference type="Pfam" id="PF13480">
    <property type="entry name" value="Acetyltransf_6"/>
    <property type="match status" value="1"/>
</dbReference>
<keyword evidence="5" id="KW-0012">Acyltransferase</keyword>
<evidence type="ECO:0000256" key="5">
    <source>
        <dbReference type="ARBA" id="ARBA00023315"/>
    </source>
</evidence>
<keyword evidence="2" id="KW-0808">Transferase</keyword>
<evidence type="ECO:0000256" key="4">
    <source>
        <dbReference type="ARBA" id="ARBA00022984"/>
    </source>
</evidence>
<comment type="similarity">
    <text evidence="1">Belongs to the FemABX family.</text>
</comment>
<dbReference type="InterPro" id="IPR016181">
    <property type="entry name" value="Acyl_CoA_acyltransferase"/>
</dbReference>
<accession>A0ABU7JX32</accession>
<dbReference type="PANTHER" id="PTHR36174">
    <property type="entry name" value="LIPID II:GLYCINE GLYCYLTRANSFERASE"/>
    <property type="match status" value="1"/>
</dbReference>
<dbReference type="PROSITE" id="PS51191">
    <property type="entry name" value="FEMABX"/>
    <property type="match status" value="1"/>
</dbReference>
<keyword evidence="6" id="KW-0961">Cell wall biogenesis/degradation</keyword>
<comment type="caution">
    <text evidence="8">The sequence shown here is derived from an EMBL/GenBank/DDBJ whole genome shotgun (WGS) entry which is preliminary data.</text>
</comment>
<gene>
    <name evidence="8" type="ORF">Q8814_21080</name>
</gene>